<evidence type="ECO:0000313" key="3">
    <source>
        <dbReference type="Proteomes" id="UP000367750"/>
    </source>
</evidence>
<protein>
    <submittedName>
        <fullName evidence="2">Lysozyme</fullName>
    </submittedName>
</protein>
<dbReference type="OrthoDB" id="2739807at2"/>
<feature type="domain" description="IraD/Gp25-like" evidence="1">
    <location>
        <begin position="17"/>
        <end position="100"/>
    </location>
</feature>
<comment type="caution">
    <text evidence="2">The sequence shown here is derived from an EMBL/GenBank/DDBJ whole genome shotgun (WGS) entry which is preliminary data.</text>
</comment>
<dbReference type="InterPro" id="IPR007048">
    <property type="entry name" value="IraD/Gp25-like"/>
</dbReference>
<proteinExistence type="predicted"/>
<organism evidence="2 3">
    <name type="scientific">Paenibacillus spiritus</name>
    <dbReference type="NCBI Taxonomy" id="2496557"/>
    <lineage>
        <taxon>Bacteria</taxon>
        <taxon>Bacillati</taxon>
        <taxon>Bacillota</taxon>
        <taxon>Bacilli</taxon>
        <taxon>Bacillales</taxon>
        <taxon>Paenibacillaceae</taxon>
        <taxon>Paenibacillus</taxon>
    </lineage>
</organism>
<sequence>MSIDMTQPSGIDFAPSSRAAEIRQNIRTILSTPLGSVPMQRGVGLDVEVLDQPLAVAQARMASSVLSAIAEQEPRAKVTAVEFIQTDEASAMWGTLRPVVHIQFEEEVSE</sequence>
<dbReference type="EMBL" id="VYKK01000015">
    <property type="protein sequence ID" value="KAA9004251.1"/>
    <property type="molecule type" value="Genomic_DNA"/>
</dbReference>
<dbReference type="Proteomes" id="UP000367750">
    <property type="component" value="Unassembled WGS sequence"/>
</dbReference>
<evidence type="ECO:0000259" key="1">
    <source>
        <dbReference type="Pfam" id="PF04965"/>
    </source>
</evidence>
<name>A0A5J5G9G3_9BACL</name>
<dbReference type="AlphaFoldDB" id="A0A5J5G9G3"/>
<dbReference type="SUPFAM" id="SSF160719">
    <property type="entry name" value="gpW/gp25-like"/>
    <property type="match status" value="1"/>
</dbReference>
<dbReference type="Pfam" id="PF04965">
    <property type="entry name" value="GPW_gp25"/>
    <property type="match status" value="1"/>
</dbReference>
<gene>
    <name evidence="2" type="ORF">F4V43_11310</name>
</gene>
<dbReference type="Gene3D" id="3.10.450.40">
    <property type="match status" value="1"/>
</dbReference>
<keyword evidence="3" id="KW-1185">Reference proteome</keyword>
<accession>A0A5J5G9G3</accession>
<evidence type="ECO:0000313" key="2">
    <source>
        <dbReference type="EMBL" id="KAA9004251.1"/>
    </source>
</evidence>
<reference evidence="2 3" key="1">
    <citation type="submission" date="2019-09" db="EMBL/GenBank/DDBJ databases">
        <title>Bacillus ochoae sp. nov., Paenibacillus whitsoniae sp. nov., Paenibacillus spiritus sp. nov. Isolated from the Mars Exploration Rover during spacecraft assembly.</title>
        <authorList>
            <person name="Seuylemezian A."/>
            <person name="Vaishampayan P."/>
        </authorList>
    </citation>
    <scope>NUCLEOTIDE SEQUENCE [LARGE SCALE GENOMIC DNA]</scope>
    <source>
        <strain evidence="2 3">MER_111</strain>
    </source>
</reference>